<name>A0AAV3Q6Y5_LITER</name>
<accession>A0AAV3Q6Y5</accession>
<evidence type="ECO:0000313" key="2">
    <source>
        <dbReference type="EMBL" id="GAA0159285.1"/>
    </source>
</evidence>
<keyword evidence="3" id="KW-1185">Reference proteome</keyword>
<dbReference type="AlphaFoldDB" id="A0AAV3Q6Y5"/>
<organism evidence="2 3">
    <name type="scientific">Lithospermum erythrorhizon</name>
    <name type="common">Purple gromwell</name>
    <name type="synonym">Lithospermum officinale var. erythrorhizon</name>
    <dbReference type="NCBI Taxonomy" id="34254"/>
    <lineage>
        <taxon>Eukaryota</taxon>
        <taxon>Viridiplantae</taxon>
        <taxon>Streptophyta</taxon>
        <taxon>Embryophyta</taxon>
        <taxon>Tracheophyta</taxon>
        <taxon>Spermatophyta</taxon>
        <taxon>Magnoliopsida</taxon>
        <taxon>eudicotyledons</taxon>
        <taxon>Gunneridae</taxon>
        <taxon>Pentapetalae</taxon>
        <taxon>asterids</taxon>
        <taxon>lamiids</taxon>
        <taxon>Boraginales</taxon>
        <taxon>Boraginaceae</taxon>
        <taxon>Boraginoideae</taxon>
        <taxon>Lithospermeae</taxon>
        <taxon>Lithospermum</taxon>
    </lineage>
</organism>
<evidence type="ECO:0000256" key="1">
    <source>
        <dbReference type="SAM" id="MobiDB-lite"/>
    </source>
</evidence>
<dbReference type="Proteomes" id="UP001454036">
    <property type="component" value="Unassembled WGS sequence"/>
</dbReference>
<protein>
    <submittedName>
        <fullName evidence="2">Uncharacterized protein</fullName>
    </submittedName>
</protein>
<gene>
    <name evidence="2" type="ORF">LIER_38833</name>
</gene>
<feature type="region of interest" description="Disordered" evidence="1">
    <location>
        <begin position="94"/>
        <end position="124"/>
    </location>
</feature>
<proteinExistence type="predicted"/>
<dbReference type="EMBL" id="BAABME010020079">
    <property type="protein sequence ID" value="GAA0159285.1"/>
    <property type="molecule type" value="Genomic_DNA"/>
</dbReference>
<evidence type="ECO:0000313" key="3">
    <source>
        <dbReference type="Proteomes" id="UP001454036"/>
    </source>
</evidence>
<reference evidence="2 3" key="1">
    <citation type="submission" date="2024-01" db="EMBL/GenBank/DDBJ databases">
        <title>The complete chloroplast genome sequence of Lithospermum erythrorhizon: insights into the phylogenetic relationship among Boraginaceae species and the maternal lineages of purple gromwells.</title>
        <authorList>
            <person name="Okada T."/>
            <person name="Watanabe K."/>
        </authorList>
    </citation>
    <scope>NUCLEOTIDE SEQUENCE [LARGE SCALE GENOMIC DNA]</scope>
</reference>
<sequence>MWVADAEETSEDCFGRVQADIHHVDWQEQLTSDRGVSLDRDNVMALAVQSSNRGSCRSDSRPKTNGIFSYYHRSGHDITICFSKNGFPDWWRNRPRGSGRGAGLKPVGTVRTGGRRHSWCESRA</sequence>
<comment type="caution">
    <text evidence="2">The sequence shown here is derived from an EMBL/GenBank/DDBJ whole genome shotgun (WGS) entry which is preliminary data.</text>
</comment>